<dbReference type="KEGG" id="ccro:CMC5_008430"/>
<accession>A0A0K1E7R5</accession>
<evidence type="ECO:0000259" key="1">
    <source>
        <dbReference type="Pfam" id="PF00857"/>
    </source>
</evidence>
<dbReference type="InterPro" id="IPR000868">
    <property type="entry name" value="Isochorismatase-like_dom"/>
</dbReference>
<dbReference type="EC" id="3.3.2.1" evidence="2"/>
<evidence type="ECO:0000313" key="2">
    <source>
        <dbReference type="EMBL" id="AKT36722.1"/>
    </source>
</evidence>
<reference evidence="2 3" key="1">
    <citation type="submission" date="2015-07" db="EMBL/GenBank/DDBJ databases">
        <title>Genome analysis of myxobacterium Chondromyces crocatus Cm c5 reveals a high potential for natural compound synthesis and the genetic basis for the loss of fruiting body formation.</title>
        <authorList>
            <person name="Zaburannyi N."/>
            <person name="Bunk B."/>
            <person name="Maier J."/>
            <person name="Overmann J."/>
            <person name="Mueller R."/>
        </authorList>
    </citation>
    <scope>NUCLEOTIDE SEQUENCE [LARGE SCALE GENOMIC DNA]</scope>
    <source>
        <strain evidence="2 3">Cm c5</strain>
    </source>
</reference>
<name>A0A0K1E7R5_CHOCO</name>
<dbReference type="Proteomes" id="UP000067626">
    <property type="component" value="Chromosome"/>
</dbReference>
<dbReference type="PANTHER" id="PTHR14119">
    <property type="entry name" value="HYDROLASE"/>
    <property type="match status" value="1"/>
</dbReference>
<organism evidence="2 3">
    <name type="scientific">Chondromyces crocatus</name>
    <dbReference type="NCBI Taxonomy" id="52"/>
    <lineage>
        <taxon>Bacteria</taxon>
        <taxon>Pseudomonadati</taxon>
        <taxon>Myxococcota</taxon>
        <taxon>Polyangia</taxon>
        <taxon>Polyangiales</taxon>
        <taxon>Polyangiaceae</taxon>
        <taxon>Chondromyces</taxon>
    </lineage>
</organism>
<gene>
    <name evidence="2" type="primary">entB</name>
    <name evidence="2" type="ORF">CMC5_008430</name>
</gene>
<dbReference type="GO" id="GO:0008908">
    <property type="term" value="F:isochorismatase activity"/>
    <property type="evidence" value="ECO:0007669"/>
    <property type="project" value="UniProtKB-EC"/>
</dbReference>
<dbReference type="PATRIC" id="fig|52.7.peg.909"/>
<dbReference type="Pfam" id="PF00857">
    <property type="entry name" value="Isochorismatase"/>
    <property type="match status" value="1"/>
</dbReference>
<dbReference type="RefSeq" id="WP_050429193.1">
    <property type="nucleotide sequence ID" value="NZ_CP012159.1"/>
</dbReference>
<protein>
    <submittedName>
        <fullName evidence="2">Isochorismatase</fullName>
        <ecNumber evidence="2">3.3.2.1</ecNumber>
    </submittedName>
</protein>
<dbReference type="STRING" id="52.CMC5_008430"/>
<dbReference type="InterPro" id="IPR050993">
    <property type="entry name" value="Isochorismatase_domain"/>
</dbReference>
<dbReference type="InterPro" id="IPR036380">
    <property type="entry name" value="Isochorismatase-like_sf"/>
</dbReference>
<dbReference type="OrthoDB" id="9796958at2"/>
<evidence type="ECO:0000313" key="3">
    <source>
        <dbReference type="Proteomes" id="UP000067626"/>
    </source>
</evidence>
<keyword evidence="2" id="KW-0378">Hydrolase</keyword>
<dbReference type="SUPFAM" id="SSF52499">
    <property type="entry name" value="Isochorismatase-like hydrolases"/>
    <property type="match status" value="1"/>
</dbReference>
<dbReference type="PANTHER" id="PTHR14119:SF3">
    <property type="entry name" value="ISOCHORISMATASE DOMAIN-CONTAINING PROTEIN 2"/>
    <property type="match status" value="1"/>
</dbReference>
<proteinExistence type="predicted"/>
<dbReference type="EMBL" id="CP012159">
    <property type="protein sequence ID" value="AKT36722.1"/>
    <property type="molecule type" value="Genomic_DNA"/>
</dbReference>
<keyword evidence="3" id="KW-1185">Reference proteome</keyword>
<dbReference type="Gene3D" id="3.40.50.850">
    <property type="entry name" value="Isochorismatase-like"/>
    <property type="match status" value="1"/>
</dbReference>
<dbReference type="AlphaFoldDB" id="A0A0K1E7R5"/>
<sequence>MRRIQPAESVVLVVDVQERLAPAMPEPQLAALTRATTVLLEAAKLLGAGVIATEQYPKGLGPTIPVIQEKLTAAGVDVLPKMAFSACEADGFEARWSKLGARVAIVVGMETHVCVYQTVRELCARGVPVLVPFDGVSSRRDDHKQVGLDLCQGAGATITTMETVVFDWLRVAGTEPFRHLSKLLR</sequence>
<feature type="domain" description="Isochorismatase-like" evidence="1">
    <location>
        <begin position="10"/>
        <end position="162"/>
    </location>
</feature>